<accession>A0A915JI87</accession>
<proteinExistence type="predicted"/>
<reference evidence="2" key="1">
    <citation type="submission" date="2022-11" db="UniProtKB">
        <authorList>
            <consortium name="WormBaseParasite"/>
        </authorList>
    </citation>
    <scope>IDENTIFICATION</scope>
</reference>
<protein>
    <submittedName>
        <fullName evidence="2">Uncharacterized protein</fullName>
    </submittedName>
</protein>
<evidence type="ECO:0000313" key="1">
    <source>
        <dbReference type="Proteomes" id="UP000887565"/>
    </source>
</evidence>
<dbReference type="AlphaFoldDB" id="A0A915JI87"/>
<organism evidence="1 2">
    <name type="scientific">Romanomermis culicivorax</name>
    <name type="common">Nematode worm</name>
    <dbReference type="NCBI Taxonomy" id="13658"/>
    <lineage>
        <taxon>Eukaryota</taxon>
        <taxon>Metazoa</taxon>
        <taxon>Ecdysozoa</taxon>
        <taxon>Nematoda</taxon>
        <taxon>Enoplea</taxon>
        <taxon>Dorylaimia</taxon>
        <taxon>Mermithida</taxon>
        <taxon>Mermithoidea</taxon>
        <taxon>Mermithidae</taxon>
        <taxon>Romanomermis</taxon>
    </lineage>
</organism>
<keyword evidence="1" id="KW-1185">Reference proteome</keyword>
<sequence length="197" mass="20580">MAVCHALNFDQIMLPLTTNITQSSALPAISLRPSNPLLYVFSNSALDGTAPAQVLLISSVSTPANSYVPSSLSQNSTTVAATCASASAVSQIPLPSTAAHASNYTIVASTNSSDSFINIDPPQAPEATRASISDQHSSLAITNTNKVHNFRIEARDALEQLSAAAAQITNNVPTVQTIDQNIGAISDQFQAQQLCIQ</sequence>
<name>A0A915JI87_ROMCU</name>
<dbReference type="Proteomes" id="UP000887565">
    <property type="component" value="Unplaced"/>
</dbReference>
<dbReference type="WBParaSite" id="nRc.2.0.1.t25806-RA">
    <property type="protein sequence ID" value="nRc.2.0.1.t25806-RA"/>
    <property type="gene ID" value="nRc.2.0.1.g25806"/>
</dbReference>
<evidence type="ECO:0000313" key="2">
    <source>
        <dbReference type="WBParaSite" id="nRc.2.0.1.t25806-RA"/>
    </source>
</evidence>